<accession>A0A0K8PCD7</accession>
<sequence>MAGAPRIEHLVTSGTFSLDGGTWDVDNNVWIIGDDDEVVVIDAAHDSDAILEAVGDRRLSAIVCTHAHDDHVRAAPDVALATGAPILLHPDDHVLWKMVHPGRRPDGPLADGDELMVAGIGLRVLHTPGHAPGAVCLYAPELGALFSGDTLFAGGPGATGRSYSDFGTIIGSIGDRLLTLPGETVVHTGHGETTTVEAEAPHLQEWAARGW</sequence>
<dbReference type="PATRIC" id="fig|146537.3.peg.314"/>
<dbReference type="Gene3D" id="3.60.15.10">
    <property type="entry name" value="Ribonuclease Z/Hydroxyacylglutathione hydrolase-like"/>
    <property type="match status" value="1"/>
</dbReference>
<dbReference type="Pfam" id="PF00753">
    <property type="entry name" value="Lactamase_B"/>
    <property type="match status" value="1"/>
</dbReference>
<feature type="domain" description="Metallo-beta-lactamase" evidence="1">
    <location>
        <begin position="26"/>
        <end position="190"/>
    </location>
</feature>
<dbReference type="InterPro" id="IPR051453">
    <property type="entry name" value="MBL_Glyoxalase_II"/>
</dbReference>
<reference evidence="2" key="1">
    <citation type="journal article" date="2015" name="Genome Announc.">
        <title>Draft Genome Sequence of Thiostrepton-Producing Streptomyces azureus ATCC 14921.</title>
        <authorList>
            <person name="Sakihara K."/>
            <person name="Maeda J."/>
            <person name="Tashiro K."/>
            <person name="Fujino Y."/>
            <person name="Kuhara S."/>
            <person name="Ohshima T."/>
            <person name="Ogata S."/>
            <person name="Doi K."/>
        </authorList>
    </citation>
    <scope>NUCLEOTIDE SEQUENCE [LARGE SCALE GENOMIC DNA]</scope>
    <source>
        <strain evidence="2">ATCC14921</strain>
    </source>
</reference>
<dbReference type="EMBL" id="DF968189">
    <property type="protein sequence ID" value="GAP45566.1"/>
    <property type="molecule type" value="Genomic_DNA"/>
</dbReference>
<organism evidence="2 3">
    <name type="scientific">Streptomyces azureus</name>
    <dbReference type="NCBI Taxonomy" id="146537"/>
    <lineage>
        <taxon>Bacteria</taxon>
        <taxon>Bacillati</taxon>
        <taxon>Actinomycetota</taxon>
        <taxon>Actinomycetes</taxon>
        <taxon>Kitasatosporales</taxon>
        <taxon>Streptomycetaceae</taxon>
        <taxon>Streptomyces</taxon>
    </lineage>
</organism>
<keyword evidence="2" id="KW-0378">Hydrolase</keyword>
<dbReference type="SUPFAM" id="SSF56281">
    <property type="entry name" value="Metallo-hydrolase/oxidoreductase"/>
    <property type="match status" value="1"/>
</dbReference>
<evidence type="ECO:0000259" key="1">
    <source>
        <dbReference type="SMART" id="SM00849"/>
    </source>
</evidence>
<keyword evidence="3" id="KW-1185">Reference proteome</keyword>
<dbReference type="PANTHER" id="PTHR46233">
    <property type="entry name" value="HYDROXYACYLGLUTATHIONE HYDROLASE GLOC"/>
    <property type="match status" value="1"/>
</dbReference>
<name>A0A0K8PCD7_STRAJ</name>
<dbReference type="AlphaFoldDB" id="A0A0K8PCD7"/>
<evidence type="ECO:0000313" key="2">
    <source>
        <dbReference type="EMBL" id="GAP45566.1"/>
    </source>
</evidence>
<dbReference type="SMART" id="SM00849">
    <property type="entry name" value="Lactamase_B"/>
    <property type="match status" value="1"/>
</dbReference>
<dbReference type="InterPro" id="IPR036866">
    <property type="entry name" value="RibonucZ/Hydroxyglut_hydro"/>
</dbReference>
<dbReference type="CDD" id="cd06262">
    <property type="entry name" value="metallo-hydrolase-like_MBL-fold"/>
    <property type="match status" value="1"/>
</dbReference>
<dbReference type="PANTHER" id="PTHR46233:SF4">
    <property type="entry name" value="METALLO-BETA-LACTAMASE DOMAIN-CONTAINING PROTEIN"/>
    <property type="match status" value="1"/>
</dbReference>
<gene>
    <name evidence="2" type="ORF">SAZU_0296</name>
</gene>
<dbReference type="RefSeq" id="WP_059414165.1">
    <property type="nucleotide sequence ID" value="NZ_DF968189.1"/>
</dbReference>
<dbReference type="OrthoDB" id="2971563at2"/>
<dbReference type="Proteomes" id="UP000053859">
    <property type="component" value="Unassembled WGS sequence"/>
</dbReference>
<proteinExistence type="predicted"/>
<dbReference type="GO" id="GO:0016787">
    <property type="term" value="F:hydrolase activity"/>
    <property type="evidence" value="ECO:0007669"/>
    <property type="project" value="UniProtKB-KW"/>
</dbReference>
<dbReference type="InterPro" id="IPR001279">
    <property type="entry name" value="Metallo-B-lactamas"/>
</dbReference>
<protein>
    <submittedName>
        <fullName evidence="2">Hydroxyacylglutathione hydrolase</fullName>
    </submittedName>
</protein>
<evidence type="ECO:0000313" key="3">
    <source>
        <dbReference type="Proteomes" id="UP000053859"/>
    </source>
</evidence>